<dbReference type="InterPro" id="IPR052557">
    <property type="entry name" value="CAP/Cytokinesis_protein"/>
</dbReference>
<dbReference type="Pfam" id="PF01841">
    <property type="entry name" value="Transglut_core"/>
    <property type="match status" value="1"/>
</dbReference>
<feature type="chain" id="PRO_5039399223" description="Transglutaminase-like domain-containing protein" evidence="1">
    <location>
        <begin position="23"/>
        <end position="260"/>
    </location>
</feature>
<sequence length="260" mass="29484">MKKLLIIVVSCLSLLIAGTVELTSVRAKSPSTMTELKASVEKHLIDLDKTFTIKYIGNGDDFAKYVNQLIPNAIAKKPEIDSVVKSYTVTSYRSKNGGEATFNVKYYTSKAKQAKALDKIKRVAKKIKKKYPNSPYKQVKNVHNYVIGQTKYDSREADRYSIYGVMYDGRAVCQGYAMTTYYLLKELDIDVRYVTGFAGGENHAWNKVKLNGNWYNLDTTWDDSAANKYHYFLISDAKLAKNHQWNTSAFPKALKTYAAK</sequence>
<accession>A0A433RV85</accession>
<dbReference type="EMBL" id="JTFC01000026">
    <property type="protein sequence ID" value="RUS57207.1"/>
    <property type="molecule type" value="Genomic_DNA"/>
</dbReference>
<dbReference type="AlphaFoldDB" id="A0A433RV85"/>
<dbReference type="SMART" id="SM00460">
    <property type="entry name" value="TGc"/>
    <property type="match status" value="1"/>
</dbReference>
<dbReference type="Proteomes" id="UP000288623">
    <property type="component" value="Unassembled WGS sequence"/>
</dbReference>
<dbReference type="OrthoDB" id="9788327at2"/>
<feature type="signal peptide" evidence="1">
    <location>
        <begin position="1"/>
        <end position="22"/>
    </location>
</feature>
<dbReference type="PANTHER" id="PTHR46333">
    <property type="entry name" value="CYTOKINESIS PROTEIN 3"/>
    <property type="match status" value="1"/>
</dbReference>
<keyword evidence="1" id="KW-0732">Signal</keyword>
<protein>
    <recommendedName>
        <fullName evidence="2">Transglutaminase-like domain-containing protein</fullName>
    </recommendedName>
</protein>
<evidence type="ECO:0000259" key="2">
    <source>
        <dbReference type="SMART" id="SM00460"/>
    </source>
</evidence>
<comment type="caution">
    <text evidence="3">The sequence shown here is derived from an EMBL/GenBank/DDBJ whole genome shotgun (WGS) entry which is preliminary data.</text>
</comment>
<feature type="domain" description="Transglutaminase-like" evidence="2">
    <location>
        <begin position="165"/>
        <end position="221"/>
    </location>
</feature>
<proteinExistence type="predicted"/>
<evidence type="ECO:0000256" key="1">
    <source>
        <dbReference type="SAM" id="SignalP"/>
    </source>
</evidence>
<evidence type="ECO:0000313" key="4">
    <source>
        <dbReference type="Proteomes" id="UP000288623"/>
    </source>
</evidence>
<reference evidence="3 4" key="1">
    <citation type="submission" date="2014-11" db="EMBL/GenBank/DDBJ databases">
        <title>Genome sequence and analysis of novel Kurthia sp.</title>
        <authorList>
            <person name="Lawson J.N."/>
            <person name="Gonzalez J.E."/>
            <person name="Rinauldi L."/>
            <person name="Xuan Z."/>
            <person name="Firman A."/>
            <person name="Shaddox L."/>
            <person name="Trudeau A."/>
            <person name="Shah S."/>
            <person name="Reiman D."/>
        </authorList>
    </citation>
    <scope>NUCLEOTIDE SEQUENCE [LARGE SCALE GENOMIC DNA]</scope>
    <source>
        <strain evidence="3 4">3B1D</strain>
    </source>
</reference>
<dbReference type="PANTHER" id="PTHR46333:SF2">
    <property type="entry name" value="CYTOKINESIS PROTEIN 3"/>
    <property type="match status" value="1"/>
</dbReference>
<dbReference type="Gene3D" id="3.10.620.30">
    <property type="match status" value="1"/>
</dbReference>
<dbReference type="RefSeq" id="WP_126990102.1">
    <property type="nucleotide sequence ID" value="NZ_JTFC01000026.1"/>
</dbReference>
<organism evidence="3 4">
    <name type="scientific">Candidatus Kurthia intestinigallinarum</name>
    <dbReference type="NCBI Taxonomy" id="1562256"/>
    <lineage>
        <taxon>Bacteria</taxon>
        <taxon>Bacillati</taxon>
        <taxon>Bacillota</taxon>
        <taxon>Bacilli</taxon>
        <taxon>Bacillales</taxon>
        <taxon>Caryophanaceae</taxon>
        <taxon>Kurthia</taxon>
    </lineage>
</organism>
<gene>
    <name evidence="3" type="ORF">QI30_06390</name>
</gene>
<keyword evidence="4" id="KW-1185">Reference proteome</keyword>
<evidence type="ECO:0000313" key="3">
    <source>
        <dbReference type="EMBL" id="RUS57207.1"/>
    </source>
</evidence>
<dbReference type="SUPFAM" id="SSF54001">
    <property type="entry name" value="Cysteine proteinases"/>
    <property type="match status" value="1"/>
</dbReference>
<dbReference type="InterPro" id="IPR038765">
    <property type="entry name" value="Papain-like_cys_pep_sf"/>
</dbReference>
<dbReference type="GO" id="GO:0005737">
    <property type="term" value="C:cytoplasm"/>
    <property type="evidence" value="ECO:0007669"/>
    <property type="project" value="TreeGrafter"/>
</dbReference>
<dbReference type="InterPro" id="IPR002931">
    <property type="entry name" value="Transglutaminase-like"/>
</dbReference>
<name>A0A433RV85_9BACL</name>